<proteinExistence type="inferred from homology"/>
<dbReference type="GO" id="GO:0008483">
    <property type="term" value="F:transaminase activity"/>
    <property type="evidence" value="ECO:0007669"/>
    <property type="project" value="UniProtKB-KW"/>
</dbReference>
<dbReference type="PANTHER" id="PTHR42735">
    <property type="match status" value="1"/>
</dbReference>
<evidence type="ECO:0000313" key="7">
    <source>
        <dbReference type="EMBL" id="GHF45673.1"/>
    </source>
</evidence>
<dbReference type="Pfam" id="PF00282">
    <property type="entry name" value="Pyridoxal_deC"/>
    <property type="match status" value="1"/>
</dbReference>
<keyword evidence="8" id="KW-1185">Reference proteome</keyword>
<evidence type="ECO:0000256" key="6">
    <source>
        <dbReference type="RuleBase" id="RU000382"/>
    </source>
</evidence>
<dbReference type="InterPro" id="IPR015424">
    <property type="entry name" value="PyrdxlP-dep_Trfase"/>
</dbReference>
<evidence type="ECO:0000256" key="5">
    <source>
        <dbReference type="PIRSR" id="PIRSR602129-50"/>
    </source>
</evidence>
<evidence type="ECO:0000256" key="1">
    <source>
        <dbReference type="ARBA" id="ARBA00001933"/>
    </source>
</evidence>
<dbReference type="InterPro" id="IPR050477">
    <property type="entry name" value="GrpII_AminoAcid_Decarb"/>
</dbReference>
<comment type="similarity">
    <text evidence="4">Belongs to the group II decarboxylase family. Sphingosine-1-phosphate lyase subfamily.</text>
</comment>
<gene>
    <name evidence="7" type="ORF">GCM10017056_16640</name>
</gene>
<reference evidence="7" key="1">
    <citation type="journal article" date="2014" name="Int. J. Syst. Evol. Microbiol.">
        <title>Complete genome sequence of Corynebacterium casei LMG S-19264T (=DSM 44701T), isolated from a smear-ripened cheese.</title>
        <authorList>
            <consortium name="US DOE Joint Genome Institute (JGI-PGF)"/>
            <person name="Walter F."/>
            <person name="Albersmeier A."/>
            <person name="Kalinowski J."/>
            <person name="Ruckert C."/>
        </authorList>
    </citation>
    <scope>NUCLEOTIDE SEQUENCE</scope>
    <source>
        <strain evidence="7">KCTC 42650</strain>
    </source>
</reference>
<dbReference type="GO" id="GO:0019752">
    <property type="term" value="P:carboxylic acid metabolic process"/>
    <property type="evidence" value="ECO:0007669"/>
    <property type="project" value="InterPro"/>
</dbReference>
<name>A0A8J3GWV6_9RHOB</name>
<dbReference type="SUPFAM" id="SSF53383">
    <property type="entry name" value="PLP-dependent transferases"/>
    <property type="match status" value="1"/>
</dbReference>
<dbReference type="GO" id="GO:0030170">
    <property type="term" value="F:pyridoxal phosphate binding"/>
    <property type="evidence" value="ECO:0007669"/>
    <property type="project" value="InterPro"/>
</dbReference>
<organism evidence="7 8">
    <name type="scientific">Seohaeicola zhoushanensis</name>
    <dbReference type="NCBI Taxonomy" id="1569283"/>
    <lineage>
        <taxon>Bacteria</taxon>
        <taxon>Pseudomonadati</taxon>
        <taxon>Pseudomonadota</taxon>
        <taxon>Alphaproteobacteria</taxon>
        <taxon>Rhodobacterales</taxon>
        <taxon>Roseobacteraceae</taxon>
        <taxon>Seohaeicola</taxon>
    </lineage>
</organism>
<evidence type="ECO:0000313" key="8">
    <source>
        <dbReference type="Proteomes" id="UP000626220"/>
    </source>
</evidence>
<dbReference type="InterPro" id="IPR015421">
    <property type="entry name" value="PyrdxlP-dep_Trfase_major"/>
</dbReference>
<sequence length="419" mass="45892">MAQNRISYPAGGRGWDDLKQDMIARTAEDIDWRGGRTPLYVFFYDQDTYEIGRKAYFEFFSENALGQKRAFKSIQSMEREVLDYGMDLFNAPDSGAGAFTTGGSESIFVAMKSARDAYRARTGTPRGEILNIVMPDSAHPAFDKAAAAMDLDILRAPLRADLRVDTAALKGLINERTIAIVGSAPCFPHGVVDPIEELSKIALEAGVWLHVDACVGGWLAPFFTRIGRDTPDFDFRFPGVRSLSADLHKFGFCPKSASTVFFRDGADLERSRFRHDAWPSGVIDTATLTGTRTGGSVASAWAVLNHLGEAGYFEAARRLSTMTDAYVEGICAIDGLKMHSIPDLTLINFGSDVFDIYLVAEQMTARGWLAGLTSRPKGMHAMMSMLHDPSRPQFLSDLHDSVEAVRAGGQAASQLKAVY</sequence>
<dbReference type="Gene3D" id="3.40.640.10">
    <property type="entry name" value="Type I PLP-dependent aspartate aminotransferase-like (Major domain)"/>
    <property type="match status" value="1"/>
</dbReference>
<comment type="caution">
    <text evidence="7">The sequence shown here is derived from an EMBL/GenBank/DDBJ whole genome shotgun (WGS) entry which is preliminary data.</text>
</comment>
<dbReference type="Proteomes" id="UP000626220">
    <property type="component" value="Unassembled WGS sequence"/>
</dbReference>
<protein>
    <submittedName>
        <fullName evidence="7">Aspartate aminotransferase family protein</fullName>
    </submittedName>
</protein>
<dbReference type="AlphaFoldDB" id="A0A8J3GWV6"/>
<evidence type="ECO:0000256" key="3">
    <source>
        <dbReference type="ARBA" id="ARBA00023239"/>
    </source>
</evidence>
<evidence type="ECO:0000256" key="2">
    <source>
        <dbReference type="ARBA" id="ARBA00022898"/>
    </source>
</evidence>
<keyword evidence="2 5" id="KW-0663">Pyridoxal phosphate</keyword>
<dbReference type="PANTHER" id="PTHR42735:SF6">
    <property type="entry name" value="SPHINGOSINE-1-PHOSPHATE LYASE 1"/>
    <property type="match status" value="1"/>
</dbReference>
<dbReference type="Gene3D" id="3.90.1150.10">
    <property type="entry name" value="Aspartate Aminotransferase, domain 1"/>
    <property type="match status" value="1"/>
</dbReference>
<feature type="modified residue" description="N6-(pyridoxal phosphate)lysine" evidence="5">
    <location>
        <position position="249"/>
    </location>
</feature>
<evidence type="ECO:0000256" key="4">
    <source>
        <dbReference type="ARBA" id="ARBA00038302"/>
    </source>
</evidence>
<dbReference type="InterPro" id="IPR015422">
    <property type="entry name" value="PyrdxlP-dep_Trfase_small"/>
</dbReference>
<keyword evidence="7" id="KW-0808">Transferase</keyword>
<reference evidence="7" key="2">
    <citation type="submission" date="2020-09" db="EMBL/GenBank/DDBJ databases">
        <authorList>
            <person name="Sun Q."/>
            <person name="Kim S."/>
        </authorList>
    </citation>
    <scope>NUCLEOTIDE SEQUENCE</scope>
    <source>
        <strain evidence="7">KCTC 42650</strain>
    </source>
</reference>
<keyword evidence="7" id="KW-0032">Aminotransferase</keyword>
<dbReference type="InterPro" id="IPR002129">
    <property type="entry name" value="PyrdxlP-dep_de-COase"/>
</dbReference>
<keyword evidence="3 6" id="KW-0456">Lyase</keyword>
<dbReference type="GO" id="GO:0016830">
    <property type="term" value="F:carbon-carbon lyase activity"/>
    <property type="evidence" value="ECO:0007669"/>
    <property type="project" value="InterPro"/>
</dbReference>
<dbReference type="RefSeq" id="WP_189679600.1">
    <property type="nucleotide sequence ID" value="NZ_BNCJ01000003.1"/>
</dbReference>
<accession>A0A8J3GWV6</accession>
<dbReference type="Gene3D" id="6.10.140.2150">
    <property type="match status" value="1"/>
</dbReference>
<dbReference type="EMBL" id="BNCJ01000003">
    <property type="protein sequence ID" value="GHF45673.1"/>
    <property type="molecule type" value="Genomic_DNA"/>
</dbReference>
<comment type="cofactor">
    <cofactor evidence="1 5 6">
        <name>pyridoxal 5'-phosphate</name>
        <dbReference type="ChEBI" id="CHEBI:597326"/>
    </cofactor>
</comment>